<evidence type="ECO:0000313" key="1">
    <source>
        <dbReference type="EMBL" id="CAG7731449.1"/>
    </source>
</evidence>
<evidence type="ECO:0000313" key="2">
    <source>
        <dbReference type="Proteomes" id="UP000708208"/>
    </source>
</evidence>
<gene>
    <name evidence="1" type="ORF">AFUS01_LOCUS20036</name>
</gene>
<reference evidence="1" key="1">
    <citation type="submission" date="2021-06" db="EMBL/GenBank/DDBJ databases">
        <authorList>
            <person name="Hodson N. C."/>
            <person name="Mongue J. A."/>
            <person name="Jaron S. K."/>
        </authorList>
    </citation>
    <scope>NUCLEOTIDE SEQUENCE</scope>
</reference>
<comment type="caution">
    <text evidence="1">The sequence shown here is derived from an EMBL/GenBank/DDBJ whole genome shotgun (WGS) entry which is preliminary data.</text>
</comment>
<proteinExistence type="predicted"/>
<protein>
    <submittedName>
        <fullName evidence="1">Uncharacterized protein</fullName>
    </submittedName>
</protein>
<name>A0A8J2P572_9HEXA</name>
<dbReference type="EMBL" id="CAJVCH010213045">
    <property type="protein sequence ID" value="CAG7731449.1"/>
    <property type="molecule type" value="Genomic_DNA"/>
</dbReference>
<accession>A0A8J2P572</accession>
<sequence length="70" mass="7893">MSPTDVMRKMIFPHRNFSFKRLHTWHTCSQNGTVVLDALHGATSLPIFIVVHNQPSQGSKEAFNSHCSTL</sequence>
<organism evidence="1 2">
    <name type="scientific">Allacma fusca</name>
    <dbReference type="NCBI Taxonomy" id="39272"/>
    <lineage>
        <taxon>Eukaryota</taxon>
        <taxon>Metazoa</taxon>
        <taxon>Ecdysozoa</taxon>
        <taxon>Arthropoda</taxon>
        <taxon>Hexapoda</taxon>
        <taxon>Collembola</taxon>
        <taxon>Symphypleona</taxon>
        <taxon>Sminthuridae</taxon>
        <taxon>Allacma</taxon>
    </lineage>
</organism>
<keyword evidence="2" id="KW-1185">Reference proteome</keyword>
<dbReference type="Proteomes" id="UP000708208">
    <property type="component" value="Unassembled WGS sequence"/>
</dbReference>
<dbReference type="AlphaFoldDB" id="A0A8J2P572"/>